<evidence type="ECO:0000256" key="1">
    <source>
        <dbReference type="SAM" id="MobiDB-lite"/>
    </source>
</evidence>
<name>A0A6V7QJD0_ANACO</name>
<feature type="chain" id="PRO_5028458708" description="Cathepsin propeptide inhibitor domain-containing protein" evidence="2">
    <location>
        <begin position="25"/>
        <end position="443"/>
    </location>
</feature>
<gene>
    <name evidence="3" type="ORF">CB5_LOCUS26483</name>
</gene>
<feature type="region of interest" description="Disordered" evidence="1">
    <location>
        <begin position="174"/>
        <end position="194"/>
    </location>
</feature>
<accession>A0A6V7QJD0</accession>
<protein>
    <recommendedName>
        <fullName evidence="4">Cathepsin propeptide inhibitor domain-containing protein</fullName>
    </recommendedName>
</protein>
<feature type="region of interest" description="Disordered" evidence="1">
    <location>
        <begin position="129"/>
        <end position="148"/>
    </location>
</feature>
<organism evidence="3">
    <name type="scientific">Ananas comosus var. bracteatus</name>
    <name type="common">red pineapple</name>
    <dbReference type="NCBI Taxonomy" id="296719"/>
    <lineage>
        <taxon>Eukaryota</taxon>
        <taxon>Viridiplantae</taxon>
        <taxon>Streptophyta</taxon>
        <taxon>Embryophyta</taxon>
        <taxon>Tracheophyta</taxon>
        <taxon>Spermatophyta</taxon>
        <taxon>Magnoliopsida</taxon>
        <taxon>Liliopsida</taxon>
        <taxon>Poales</taxon>
        <taxon>Bromeliaceae</taxon>
        <taxon>Bromelioideae</taxon>
        <taxon>Ananas</taxon>
    </lineage>
</organism>
<proteinExistence type="predicted"/>
<feature type="compositionally biased region" description="Polar residues" evidence="1">
    <location>
        <begin position="219"/>
        <end position="236"/>
    </location>
</feature>
<sequence length="443" mass="49850">MAYSFHYIILIISAVALHWPQHAASRGEPHWSMAKRHEEWAAEHGRVYGDADEKQRRFEIFSDNVSCENIMAMELTEVVLLDRPNFLEEIESEEFGDFCRNLINMNEIIQAPRRWFNSVSDMFSRLLDEGDNSSATASDGSADRVVDGRNDEESVAAICNKPEDEPAEVILDKTSSGSVEVDDNTSACDDEGKELCPLNNPDNEFILSADAEENEEITDTNSSHCSSPKKTDETCASQESASVQVCSSNEGDEPAEVDNLEPYVQPQKDGDVLSSEDASLIEDYASPNKIDAAPEKISMLNSADVADLENEVEHEFEDVDLQDTDDEDYDHTLENIDISNSADAAYLENKVEHKFEDVDLQNIDDEIYDHTLASYSEHKHKPYKLKFGASLISKLRWLKAKKHADNVQYDTDMETRGTHGFARSTPLNMKLLDDSLDSEWELL</sequence>
<keyword evidence="2" id="KW-0732">Signal</keyword>
<reference evidence="3" key="1">
    <citation type="submission" date="2020-07" db="EMBL/GenBank/DDBJ databases">
        <authorList>
            <person name="Lin J."/>
        </authorList>
    </citation>
    <scope>NUCLEOTIDE SEQUENCE</scope>
</reference>
<feature type="signal peptide" evidence="2">
    <location>
        <begin position="1"/>
        <end position="24"/>
    </location>
</feature>
<dbReference type="EMBL" id="LR862136">
    <property type="protein sequence ID" value="CAD1843272.1"/>
    <property type="molecule type" value="Genomic_DNA"/>
</dbReference>
<feature type="region of interest" description="Disordered" evidence="1">
    <location>
        <begin position="217"/>
        <end position="236"/>
    </location>
</feature>
<evidence type="ECO:0008006" key="4">
    <source>
        <dbReference type="Google" id="ProtNLM"/>
    </source>
</evidence>
<evidence type="ECO:0000313" key="3">
    <source>
        <dbReference type="EMBL" id="CAD1843272.1"/>
    </source>
</evidence>
<feature type="compositionally biased region" description="Acidic residues" evidence="1">
    <location>
        <begin position="180"/>
        <end position="192"/>
    </location>
</feature>
<evidence type="ECO:0000256" key="2">
    <source>
        <dbReference type="SAM" id="SignalP"/>
    </source>
</evidence>
<dbReference type="Gene3D" id="1.10.287.2250">
    <property type="match status" value="1"/>
</dbReference>
<dbReference type="AlphaFoldDB" id="A0A6V7QJD0"/>